<dbReference type="EMBL" id="CALBWS010000022">
    <property type="protein sequence ID" value="CAH2715990.1"/>
    <property type="molecule type" value="Genomic_DNA"/>
</dbReference>
<dbReference type="NCBIfam" id="NF006904">
    <property type="entry name" value="PRK09398.1"/>
    <property type="match status" value="1"/>
</dbReference>
<evidence type="ECO:0000256" key="1">
    <source>
        <dbReference type="ARBA" id="ARBA00022969"/>
    </source>
</evidence>
<dbReference type="Pfam" id="PF08177">
    <property type="entry name" value="SspN"/>
    <property type="match status" value="1"/>
</dbReference>
<comment type="induction">
    <text evidence="2">Expressed only in the forespore compartment of sporulating cells.</text>
</comment>
<reference evidence="4" key="1">
    <citation type="submission" date="2022-04" db="EMBL/GenBank/DDBJ databases">
        <authorList>
            <person name="Criscuolo A."/>
        </authorList>
    </citation>
    <scope>NUCLEOTIDE SEQUENCE</scope>
    <source>
        <strain evidence="4">CIP111895</strain>
    </source>
</reference>
<accession>A0ABM9ETK7</accession>
<evidence type="ECO:0000256" key="2">
    <source>
        <dbReference type="HAMAP-Rule" id="MF_01505"/>
    </source>
</evidence>
<comment type="caution">
    <text evidence="4">The sequence shown here is derived from an EMBL/GenBank/DDBJ whole genome shotgun (WGS) entry which is preliminary data.</text>
</comment>
<keyword evidence="5" id="KW-1185">Reference proteome</keyword>
<dbReference type="HAMAP" id="MF_01505">
    <property type="entry name" value="SspN"/>
    <property type="match status" value="1"/>
</dbReference>
<evidence type="ECO:0000256" key="3">
    <source>
        <dbReference type="SAM" id="MobiDB-lite"/>
    </source>
</evidence>
<protein>
    <recommendedName>
        <fullName evidence="2">Small, acid-soluble spore protein N</fullName>
        <shortName evidence="2">SASP N</shortName>
    </recommendedName>
</protein>
<dbReference type="InterPro" id="IPR012612">
    <property type="entry name" value="SASP_SspN"/>
</dbReference>
<dbReference type="RefSeq" id="WP_248736252.1">
    <property type="nucleotide sequence ID" value="NZ_CALBWS010000022.1"/>
</dbReference>
<sequence length="48" mass="5372">MSNESGYKTKRYKPDHIGTQPRGFGGNKGKQMQDKSGKQVQVMQTKGE</sequence>
<evidence type="ECO:0000313" key="5">
    <source>
        <dbReference type="Proteomes" id="UP000838308"/>
    </source>
</evidence>
<dbReference type="Proteomes" id="UP000838308">
    <property type="component" value="Unassembled WGS sequence"/>
</dbReference>
<keyword evidence="1 2" id="KW-0749">Sporulation</keyword>
<comment type="subcellular location">
    <subcellularLocation>
        <location evidence="2">Spore core</location>
    </subcellularLocation>
</comment>
<name>A0ABM9ETK7_9BACI</name>
<proteinExistence type="evidence at transcript level"/>
<gene>
    <name evidence="2 4" type="primary">sspN</name>
    <name evidence="4" type="ORF">BACCIP111895_03174</name>
</gene>
<feature type="compositionally biased region" description="Polar residues" evidence="3">
    <location>
        <begin position="38"/>
        <end position="48"/>
    </location>
</feature>
<feature type="region of interest" description="Disordered" evidence="3">
    <location>
        <begin position="1"/>
        <end position="48"/>
    </location>
</feature>
<evidence type="ECO:0000313" key="4">
    <source>
        <dbReference type="EMBL" id="CAH2715990.1"/>
    </source>
</evidence>
<comment type="similarity">
    <text evidence="2">Belongs to the SspN family.</text>
</comment>
<organism evidence="4 5">
    <name type="scientific">Neobacillus rhizosphaerae</name>
    <dbReference type="NCBI Taxonomy" id="2880965"/>
    <lineage>
        <taxon>Bacteria</taxon>
        <taxon>Bacillati</taxon>
        <taxon>Bacillota</taxon>
        <taxon>Bacilli</taxon>
        <taxon>Bacillales</taxon>
        <taxon>Bacillaceae</taxon>
        <taxon>Neobacillus</taxon>
    </lineage>
</organism>